<comment type="caution">
    <text evidence="2">The sequence shown here is derived from an EMBL/GenBank/DDBJ whole genome shotgun (WGS) entry which is preliminary data.</text>
</comment>
<feature type="compositionally biased region" description="Acidic residues" evidence="1">
    <location>
        <begin position="246"/>
        <end position="265"/>
    </location>
</feature>
<protein>
    <submittedName>
        <fullName evidence="2">Uncharacterized protein</fullName>
    </submittedName>
</protein>
<proteinExistence type="predicted"/>
<accession>A0A9N9UF68</accession>
<gene>
    <name evidence="2" type="ORF">CBYS24578_00017203</name>
</gene>
<evidence type="ECO:0000256" key="1">
    <source>
        <dbReference type="SAM" id="MobiDB-lite"/>
    </source>
</evidence>
<feature type="compositionally biased region" description="Polar residues" evidence="1">
    <location>
        <begin position="123"/>
        <end position="134"/>
    </location>
</feature>
<reference evidence="2 3" key="2">
    <citation type="submission" date="2021-10" db="EMBL/GenBank/DDBJ databases">
        <authorList>
            <person name="Piombo E."/>
        </authorList>
    </citation>
    <scope>NUCLEOTIDE SEQUENCE [LARGE SCALE GENOMIC DNA]</scope>
</reference>
<feature type="compositionally biased region" description="Low complexity" evidence="1">
    <location>
        <begin position="266"/>
        <end position="282"/>
    </location>
</feature>
<sequence>MQIALDESTKETSRQRGPGLLLHGLGLVNLEVHLVQGHVHAPVAGADLPAQVQNDGDGRGQIWGVTYVESVVEGGHEGNDGEEDTDVASNNTVGALEGNELGRDALDLEGSAHANMGQADGSPDQQVGETSESQEPAEDITALAGLANEGQETECELDENAPEGTTLGVDVGEEPGGHTALGHGLHGAGRSEGAGVGDTEDGDGDDGVEDGGEDLDASVLDGKDEGGGLGVGTAGAQQTGVVRGEDEAEDEEVDDVEQGNSEEDLLASLGDGLAGSGRLSSGETNHLSTTEGEGGNDEDGAESSEAVAESARLDPVLAADVALVAGAAAVDDDTEDHEANAGEDLDEGEDELYFTVALEDTSSGRLAVALGLIDLGHNGSILLNVAGAAVDWRLGSHLGEEVDPLVVEEDW</sequence>
<feature type="compositionally biased region" description="Acidic residues" evidence="1">
    <location>
        <begin position="198"/>
        <end position="216"/>
    </location>
</feature>
<feature type="compositionally biased region" description="Acidic residues" evidence="1">
    <location>
        <begin position="151"/>
        <end position="161"/>
    </location>
</feature>
<dbReference type="EMBL" id="CABFNO020001466">
    <property type="protein sequence ID" value="CAG9989383.1"/>
    <property type="molecule type" value="Genomic_DNA"/>
</dbReference>
<dbReference type="AlphaFoldDB" id="A0A9N9UF68"/>
<name>A0A9N9UF68_9HYPO</name>
<organism evidence="2 3">
    <name type="scientific">Clonostachys byssicola</name>
    <dbReference type="NCBI Taxonomy" id="160290"/>
    <lineage>
        <taxon>Eukaryota</taxon>
        <taxon>Fungi</taxon>
        <taxon>Dikarya</taxon>
        <taxon>Ascomycota</taxon>
        <taxon>Pezizomycotina</taxon>
        <taxon>Sordariomycetes</taxon>
        <taxon>Hypocreomycetidae</taxon>
        <taxon>Hypocreales</taxon>
        <taxon>Bionectriaceae</taxon>
        <taxon>Clonostachys</taxon>
    </lineage>
</organism>
<feature type="region of interest" description="Disordered" evidence="1">
    <location>
        <begin position="150"/>
        <end position="309"/>
    </location>
</feature>
<evidence type="ECO:0000313" key="2">
    <source>
        <dbReference type="EMBL" id="CAG9989383.1"/>
    </source>
</evidence>
<evidence type="ECO:0000313" key="3">
    <source>
        <dbReference type="Proteomes" id="UP000754883"/>
    </source>
</evidence>
<keyword evidence="3" id="KW-1185">Reference proteome</keyword>
<dbReference type="Proteomes" id="UP000754883">
    <property type="component" value="Unassembled WGS sequence"/>
</dbReference>
<feature type="region of interest" description="Disordered" evidence="1">
    <location>
        <begin position="113"/>
        <end position="137"/>
    </location>
</feature>
<reference evidence="3" key="1">
    <citation type="submission" date="2019-06" db="EMBL/GenBank/DDBJ databases">
        <authorList>
            <person name="Broberg M."/>
        </authorList>
    </citation>
    <scope>NUCLEOTIDE SEQUENCE [LARGE SCALE GENOMIC DNA]</scope>
</reference>
<feature type="compositionally biased region" description="Gly residues" evidence="1">
    <location>
        <begin position="184"/>
        <end position="196"/>
    </location>
</feature>